<keyword evidence="2" id="KW-1185">Reference proteome</keyword>
<evidence type="ECO:0008006" key="3">
    <source>
        <dbReference type="Google" id="ProtNLM"/>
    </source>
</evidence>
<dbReference type="GO" id="GO:0003676">
    <property type="term" value="F:nucleic acid binding"/>
    <property type="evidence" value="ECO:0007669"/>
    <property type="project" value="InterPro"/>
</dbReference>
<sequence length="126" mass="14510">MPRVRVSVEGYNTLLPEEDIEKALTDHFTSCGEVFNVTFSQGRVGRAFIILRGDGSNEKALQLNGSDAGGWNVLVKVTPEDDEETQRYAATLHRETYYDTRLLMYILSIKTEKIRRCYLMEVKWED</sequence>
<proteinExistence type="predicted"/>
<dbReference type="SUPFAM" id="SSF54928">
    <property type="entry name" value="RNA-binding domain, RBD"/>
    <property type="match status" value="1"/>
</dbReference>
<accession>A0AAU9RXY7</accession>
<dbReference type="InterPro" id="IPR012677">
    <property type="entry name" value="Nucleotide-bd_a/b_plait_sf"/>
</dbReference>
<dbReference type="Gene3D" id="3.30.70.330">
    <property type="match status" value="1"/>
</dbReference>
<gene>
    <name evidence="1" type="ORF">TAV2_LOCUS11768</name>
</gene>
<evidence type="ECO:0000313" key="2">
    <source>
        <dbReference type="Proteomes" id="UP000836841"/>
    </source>
</evidence>
<organism evidence="1 2">
    <name type="scientific">Thlaspi arvense</name>
    <name type="common">Field penny-cress</name>
    <dbReference type="NCBI Taxonomy" id="13288"/>
    <lineage>
        <taxon>Eukaryota</taxon>
        <taxon>Viridiplantae</taxon>
        <taxon>Streptophyta</taxon>
        <taxon>Embryophyta</taxon>
        <taxon>Tracheophyta</taxon>
        <taxon>Spermatophyta</taxon>
        <taxon>Magnoliopsida</taxon>
        <taxon>eudicotyledons</taxon>
        <taxon>Gunneridae</taxon>
        <taxon>Pentapetalae</taxon>
        <taxon>rosids</taxon>
        <taxon>malvids</taxon>
        <taxon>Brassicales</taxon>
        <taxon>Brassicaceae</taxon>
        <taxon>Thlaspideae</taxon>
        <taxon>Thlaspi</taxon>
    </lineage>
</organism>
<evidence type="ECO:0000313" key="1">
    <source>
        <dbReference type="EMBL" id="CAH2053329.1"/>
    </source>
</evidence>
<dbReference type="Proteomes" id="UP000836841">
    <property type="component" value="Chromosome 3"/>
</dbReference>
<protein>
    <recommendedName>
        <fullName evidence="3">RRM domain-containing protein</fullName>
    </recommendedName>
</protein>
<dbReference type="AlphaFoldDB" id="A0AAU9RXY7"/>
<dbReference type="EMBL" id="OU466859">
    <property type="protein sequence ID" value="CAH2053329.1"/>
    <property type="molecule type" value="Genomic_DNA"/>
</dbReference>
<name>A0AAU9RXY7_THLAR</name>
<dbReference type="InterPro" id="IPR035979">
    <property type="entry name" value="RBD_domain_sf"/>
</dbReference>
<reference evidence="1 2" key="1">
    <citation type="submission" date="2022-03" db="EMBL/GenBank/DDBJ databases">
        <authorList>
            <person name="Nunn A."/>
            <person name="Chopra R."/>
            <person name="Nunn A."/>
            <person name="Contreras Garrido A."/>
        </authorList>
    </citation>
    <scope>NUCLEOTIDE SEQUENCE [LARGE SCALE GENOMIC DNA]</scope>
</reference>